<evidence type="ECO:0000313" key="2">
    <source>
        <dbReference type="EMBL" id="OXA58930.1"/>
    </source>
</evidence>
<name>A0A226ENR4_FOLCA</name>
<organism evidence="2 3">
    <name type="scientific">Folsomia candida</name>
    <name type="common">Springtail</name>
    <dbReference type="NCBI Taxonomy" id="158441"/>
    <lineage>
        <taxon>Eukaryota</taxon>
        <taxon>Metazoa</taxon>
        <taxon>Ecdysozoa</taxon>
        <taxon>Arthropoda</taxon>
        <taxon>Hexapoda</taxon>
        <taxon>Collembola</taxon>
        <taxon>Entomobryomorpha</taxon>
        <taxon>Isotomoidea</taxon>
        <taxon>Isotomidae</taxon>
        <taxon>Proisotominae</taxon>
        <taxon>Folsomia</taxon>
    </lineage>
</organism>
<feature type="compositionally biased region" description="Basic and acidic residues" evidence="1">
    <location>
        <begin position="1"/>
        <end position="29"/>
    </location>
</feature>
<reference evidence="2 3" key="1">
    <citation type="submission" date="2015-12" db="EMBL/GenBank/DDBJ databases">
        <title>The genome of Folsomia candida.</title>
        <authorList>
            <person name="Faddeeva A."/>
            <person name="Derks M.F."/>
            <person name="Anvar Y."/>
            <person name="Smit S."/>
            <person name="Van Straalen N."/>
            <person name="Roelofs D."/>
        </authorList>
    </citation>
    <scope>NUCLEOTIDE SEQUENCE [LARGE SCALE GENOMIC DNA]</scope>
    <source>
        <strain evidence="2 3">VU population</strain>
        <tissue evidence="2">Whole body</tissue>
    </source>
</reference>
<feature type="compositionally biased region" description="Pro residues" evidence="1">
    <location>
        <begin position="188"/>
        <end position="198"/>
    </location>
</feature>
<proteinExistence type="predicted"/>
<feature type="region of interest" description="Disordered" evidence="1">
    <location>
        <begin position="1"/>
        <end position="144"/>
    </location>
</feature>
<feature type="region of interest" description="Disordered" evidence="1">
    <location>
        <begin position="183"/>
        <end position="516"/>
    </location>
</feature>
<evidence type="ECO:0000313" key="3">
    <source>
        <dbReference type="Proteomes" id="UP000198287"/>
    </source>
</evidence>
<feature type="compositionally biased region" description="Pro residues" evidence="1">
    <location>
        <begin position="222"/>
        <end position="231"/>
    </location>
</feature>
<dbReference type="EMBL" id="LNIX01000002">
    <property type="protein sequence ID" value="OXA58930.1"/>
    <property type="molecule type" value="Genomic_DNA"/>
</dbReference>
<protein>
    <submittedName>
        <fullName evidence="2">Uncharacterized protein</fullName>
    </submittedName>
</protein>
<dbReference type="OrthoDB" id="8251754at2759"/>
<feature type="compositionally biased region" description="Basic and acidic residues" evidence="1">
    <location>
        <begin position="115"/>
        <end position="127"/>
    </location>
</feature>
<feature type="compositionally biased region" description="Pro residues" evidence="1">
    <location>
        <begin position="239"/>
        <end position="249"/>
    </location>
</feature>
<feature type="compositionally biased region" description="Pro residues" evidence="1">
    <location>
        <begin position="205"/>
        <end position="215"/>
    </location>
</feature>
<keyword evidence="3" id="KW-1185">Reference proteome</keyword>
<feature type="compositionally biased region" description="Polar residues" evidence="1">
    <location>
        <begin position="497"/>
        <end position="516"/>
    </location>
</feature>
<dbReference type="AlphaFoldDB" id="A0A226ENR4"/>
<dbReference type="OMA" id="FISTEEH"/>
<sequence>MDALEAEKTPDAGHEGTSHRLNISEDTVKQKRIMSFIPGPPLIPTGEGRQSGEGRHSGEARKSDGGRQSIPTNNDSPKIVKAISTPIMQNQKPGEKKAAVEADLLEQKQANQLSKPRDASTRMEQVKNVEISPPPQISRSIQSSLKQKEISKLKESTISIKGNYIENTKPTITAAQLPQKYVEISKPTPAPAQPPPKPVEISKPTPAPAQPPPKPVEISKPTPAPAQPPPKAVEISKPTPAPAQPPPKPVEISKPTTAPAQPPPKPVEISKPTTAPAQPPPKPVEISKPTTAPAQPPPKPVEISKPTTAPAQPPPKPVEISKPTTAPAQPPPKPVEIAKPSTEPAQPPPKPVEISKPTTAPAQPPPKPVEISKPTTAPAQPPPKPVEIAKPTTEPAQPPPKPVEISKPTTEPAQPPPKPVEISKPTTAPAQPPPKPVEISKPAVSATQAAPQPAEISKPTTAPAQPPPKPVEISKPTAAPAQPPPKLVEMSKPAVSAAQQPISKAAMTASQAPQKPAITATQKLQRFDGIEKNSASVSSLAAKLGGPEPIIDDSQKEQLRSTMSKIFNVNISAPRQGSGDELSQLKQFGIPSQTRLVDALLDADAVQYDFGGLMREYYSYVLRSYCLINMQDRYRGASSHSKCFTTIDVSKIGSKEEEQDKGAAKKTRKMEAQLQLLKKVAYDADHFNYIKSMANTQPVTLPITLLHGVTEEMVPVLEDVFRFYGKNLGHDHICTHKAGSHYIKMRRRVAMYNKISGGSSFSKLDEGEAEGE</sequence>
<feature type="compositionally biased region" description="Basic and acidic residues" evidence="1">
    <location>
        <begin position="50"/>
        <end position="65"/>
    </location>
</feature>
<evidence type="ECO:0000256" key="1">
    <source>
        <dbReference type="SAM" id="MobiDB-lite"/>
    </source>
</evidence>
<accession>A0A226ENR4</accession>
<dbReference type="PRINTS" id="PR01217">
    <property type="entry name" value="PRICHEXTENSN"/>
</dbReference>
<gene>
    <name evidence="2" type="ORF">Fcan01_05948</name>
</gene>
<dbReference type="STRING" id="158441.A0A226ENR4"/>
<dbReference type="Proteomes" id="UP000198287">
    <property type="component" value="Unassembled WGS sequence"/>
</dbReference>
<comment type="caution">
    <text evidence="2">The sequence shown here is derived from an EMBL/GenBank/DDBJ whole genome shotgun (WGS) entry which is preliminary data.</text>
</comment>